<evidence type="ECO:0000256" key="7">
    <source>
        <dbReference type="ARBA" id="ARBA00023601"/>
    </source>
</evidence>
<dbReference type="PROSITE" id="PS01305">
    <property type="entry name" value="MOAA_NIFB_PQQE"/>
    <property type="match status" value="1"/>
</dbReference>
<keyword evidence="5" id="KW-0408">Iron</keyword>
<evidence type="ECO:0000256" key="1">
    <source>
        <dbReference type="ARBA" id="ARBA00001966"/>
    </source>
</evidence>
<comment type="cofactor">
    <cofactor evidence="1">
        <name>[4Fe-4S] cluster</name>
        <dbReference type="ChEBI" id="CHEBI:49883"/>
    </cofactor>
</comment>
<gene>
    <name evidence="9" type="ORF">D4A35_18080</name>
</gene>
<name>A0A5P3XKI3_PARBF</name>
<sequence>MFWGWNNMELNNKITIETMNHNSYSLISNSGVILSEEGLKNSSSKRLNLLSQMEKHCTLKENRRALNSDETKEIIKRHGLTELIIEVTSACNMRCTYCIFGENYEELRKHENKNMNFDMAKSAIDTYFELFKEARIYNPDRVPMIAFYGGEPLLNFDLIKRCTNYIKTIYEDEVLITLTSNGYLLTEEIAYFFKENSILPIFSLDGPKTEHDLHRVTGKNKGSFDVVMPKLKMTHEILGMPLFVNSVFSYDTDLNAVIDFFAEHQEFICINLSPVSPVNTTYYDDFSQDVVRKFLDTYNSLQEEFYSYARNKKEETTLKEKKRIYLLDILFSKRCMNVIMRQIVNNEKPGVAYTATCIPGERLFVDVDGLYYPCEKISRSRNIGNIHEGLDYNSITKYVNEYKSKIVDNCSMCNIKKVCSACFNTFLIDGEFVKDQSICQSNCESFAESFSNYCYLNELDETWLDKFRTEYYKKVKELVVTLR</sequence>
<dbReference type="InterPro" id="IPR000385">
    <property type="entry name" value="MoaA_NifB_PqqE_Fe-S-bd_CS"/>
</dbReference>
<organism evidence="9 10">
    <name type="scientific">Paraclostridium bifermentans</name>
    <name type="common">Clostridium bifermentans</name>
    <dbReference type="NCBI Taxonomy" id="1490"/>
    <lineage>
        <taxon>Bacteria</taxon>
        <taxon>Bacillati</taxon>
        <taxon>Bacillota</taxon>
        <taxon>Clostridia</taxon>
        <taxon>Peptostreptococcales</taxon>
        <taxon>Peptostreptococcaceae</taxon>
        <taxon>Paraclostridium</taxon>
    </lineage>
</organism>
<dbReference type="InterPro" id="IPR013785">
    <property type="entry name" value="Aldolase_TIM"/>
</dbReference>
<dbReference type="CDD" id="cd01335">
    <property type="entry name" value="Radical_SAM"/>
    <property type="match status" value="1"/>
</dbReference>
<dbReference type="SFLD" id="SFLDG01386">
    <property type="entry name" value="main_SPASM_domain-containing"/>
    <property type="match status" value="1"/>
</dbReference>
<keyword evidence="4" id="KW-0479">Metal-binding</keyword>
<dbReference type="Proteomes" id="UP000326961">
    <property type="component" value="Plasmid pPbmMP"/>
</dbReference>
<evidence type="ECO:0000256" key="6">
    <source>
        <dbReference type="ARBA" id="ARBA00023014"/>
    </source>
</evidence>
<dbReference type="SUPFAM" id="SSF102114">
    <property type="entry name" value="Radical SAM enzymes"/>
    <property type="match status" value="1"/>
</dbReference>
<dbReference type="GO" id="GO:0051539">
    <property type="term" value="F:4 iron, 4 sulfur cluster binding"/>
    <property type="evidence" value="ECO:0007669"/>
    <property type="project" value="UniProtKB-KW"/>
</dbReference>
<geneLocation type="plasmid" evidence="10">
    <name>ppbmmp</name>
</geneLocation>
<dbReference type="PANTHER" id="PTHR43273:SF3">
    <property type="entry name" value="ANAEROBIC SULFATASE-MATURATING ENZYME HOMOLOG ASLB-RELATED"/>
    <property type="match status" value="1"/>
</dbReference>
<dbReference type="InterPro" id="IPR023867">
    <property type="entry name" value="Sulphatase_maturase_rSAM"/>
</dbReference>
<evidence type="ECO:0000256" key="2">
    <source>
        <dbReference type="ARBA" id="ARBA00022485"/>
    </source>
</evidence>
<dbReference type="Pfam" id="PF04055">
    <property type="entry name" value="Radical_SAM"/>
    <property type="match status" value="1"/>
</dbReference>
<evidence type="ECO:0000259" key="8">
    <source>
        <dbReference type="PROSITE" id="PS51918"/>
    </source>
</evidence>
<protein>
    <submittedName>
        <fullName evidence="9">Radical SAM protein</fullName>
    </submittedName>
</protein>
<evidence type="ECO:0000313" key="9">
    <source>
        <dbReference type="EMBL" id="QEZ70844.1"/>
    </source>
</evidence>
<feature type="domain" description="Radical SAM core" evidence="8">
    <location>
        <begin position="77"/>
        <end position="309"/>
    </location>
</feature>
<reference evidence="9 10" key="1">
    <citation type="submission" date="2018-09" db="EMBL/GenBank/DDBJ databases">
        <title>A clostridial neurotoxin that targets Anopheles mosquitoes.</title>
        <authorList>
            <person name="Contreras E."/>
            <person name="Masuyer G."/>
            <person name="Qureshi N."/>
            <person name="Chawla S."/>
            <person name="Lim H.L."/>
            <person name="Chen J."/>
            <person name="Stenmark P."/>
            <person name="Gill S."/>
        </authorList>
    </citation>
    <scope>NUCLEOTIDE SEQUENCE [LARGE SCALE GENOMIC DNA]</scope>
    <source>
        <strain evidence="9 10">Cbm</strain>
        <plasmid evidence="10">ppbmmp</plasmid>
    </source>
</reference>
<dbReference type="GO" id="GO:0046872">
    <property type="term" value="F:metal ion binding"/>
    <property type="evidence" value="ECO:0007669"/>
    <property type="project" value="UniProtKB-KW"/>
</dbReference>
<dbReference type="GO" id="GO:0016491">
    <property type="term" value="F:oxidoreductase activity"/>
    <property type="evidence" value="ECO:0007669"/>
    <property type="project" value="InterPro"/>
</dbReference>
<keyword evidence="6" id="KW-0411">Iron-sulfur</keyword>
<dbReference type="AlphaFoldDB" id="A0A5P3XKI3"/>
<evidence type="ECO:0000256" key="5">
    <source>
        <dbReference type="ARBA" id="ARBA00023004"/>
    </source>
</evidence>
<evidence type="ECO:0000313" key="10">
    <source>
        <dbReference type="Proteomes" id="UP000326961"/>
    </source>
</evidence>
<evidence type="ECO:0000256" key="4">
    <source>
        <dbReference type="ARBA" id="ARBA00022723"/>
    </source>
</evidence>
<dbReference type="SFLD" id="SFLDS00029">
    <property type="entry name" value="Radical_SAM"/>
    <property type="match status" value="1"/>
</dbReference>
<accession>A0A5P3XKI3</accession>
<dbReference type="InterPro" id="IPR058240">
    <property type="entry name" value="rSAM_sf"/>
</dbReference>
<dbReference type="PROSITE" id="PS51918">
    <property type="entry name" value="RADICAL_SAM"/>
    <property type="match status" value="1"/>
</dbReference>
<dbReference type="SFLD" id="SFLDG01067">
    <property type="entry name" value="SPASM/twitch_domain_containing"/>
    <property type="match status" value="1"/>
</dbReference>
<dbReference type="SFLD" id="SFLDG01384">
    <property type="entry name" value="thioether_bond_formation_requi"/>
    <property type="match status" value="1"/>
</dbReference>
<dbReference type="PANTHER" id="PTHR43273">
    <property type="entry name" value="ANAEROBIC SULFATASE-MATURATING ENZYME HOMOLOG ASLB-RELATED"/>
    <property type="match status" value="1"/>
</dbReference>
<proteinExistence type="inferred from homology"/>
<dbReference type="Gene3D" id="3.20.20.70">
    <property type="entry name" value="Aldolase class I"/>
    <property type="match status" value="1"/>
</dbReference>
<dbReference type="InterPro" id="IPR007197">
    <property type="entry name" value="rSAM"/>
</dbReference>
<keyword evidence="3" id="KW-0949">S-adenosyl-L-methionine</keyword>
<comment type="similarity">
    <text evidence="7">Belongs to the radical SAM superfamily. Anaerobic sulfatase-maturating enzyme family.</text>
</comment>
<evidence type="ECO:0000256" key="3">
    <source>
        <dbReference type="ARBA" id="ARBA00022691"/>
    </source>
</evidence>
<keyword evidence="2" id="KW-0004">4Fe-4S</keyword>
<dbReference type="EMBL" id="CP032455">
    <property type="protein sequence ID" value="QEZ70844.1"/>
    <property type="molecule type" value="Genomic_DNA"/>
</dbReference>
<keyword evidence="9" id="KW-0614">Plasmid</keyword>